<dbReference type="Gene3D" id="3.40.50.300">
    <property type="entry name" value="P-loop containing nucleotide triphosphate hydrolases"/>
    <property type="match status" value="1"/>
</dbReference>
<dbReference type="RefSeq" id="WP_311726187.1">
    <property type="nucleotide sequence ID" value="NZ_JAVRFD010000011.1"/>
</dbReference>
<proteinExistence type="predicted"/>
<dbReference type="PROSITE" id="PS50294">
    <property type="entry name" value="WD_REPEATS_REGION"/>
    <property type="match status" value="10"/>
</dbReference>
<feature type="repeat" description="WD" evidence="3">
    <location>
        <begin position="980"/>
        <end position="1021"/>
    </location>
</feature>
<dbReference type="PROSITE" id="PS50082">
    <property type="entry name" value="WD_REPEATS_2"/>
    <property type="match status" value="12"/>
</dbReference>
<feature type="repeat" description="WD" evidence="3">
    <location>
        <begin position="1064"/>
        <end position="1105"/>
    </location>
</feature>
<organism evidence="6 7">
    <name type="scientific">Streptomyces lonegramiae</name>
    <dbReference type="NCBI Taxonomy" id="3075524"/>
    <lineage>
        <taxon>Bacteria</taxon>
        <taxon>Bacillati</taxon>
        <taxon>Actinomycetota</taxon>
        <taxon>Actinomycetes</taxon>
        <taxon>Kitasatosporales</taxon>
        <taxon>Streptomycetaceae</taxon>
        <taxon>Streptomyces</taxon>
    </lineage>
</organism>
<feature type="repeat" description="WD" evidence="3">
    <location>
        <begin position="938"/>
        <end position="970"/>
    </location>
</feature>
<dbReference type="CDD" id="cd00200">
    <property type="entry name" value="WD40"/>
    <property type="match status" value="2"/>
</dbReference>
<dbReference type="PANTHER" id="PTHR22847:SF637">
    <property type="entry name" value="WD REPEAT DOMAIN 5B"/>
    <property type="match status" value="1"/>
</dbReference>
<feature type="repeat" description="WD" evidence="3">
    <location>
        <begin position="852"/>
        <end position="893"/>
    </location>
</feature>
<feature type="repeat" description="WD" evidence="3">
    <location>
        <begin position="1106"/>
        <end position="1145"/>
    </location>
</feature>
<comment type="caution">
    <text evidence="6">The sequence shown here is derived from an EMBL/GenBank/DDBJ whole genome shotgun (WGS) entry which is preliminary data.</text>
</comment>
<evidence type="ECO:0000256" key="4">
    <source>
        <dbReference type="SAM" id="MobiDB-lite"/>
    </source>
</evidence>
<feature type="repeat" description="WD" evidence="3">
    <location>
        <begin position="768"/>
        <end position="809"/>
    </location>
</feature>
<dbReference type="InterPro" id="IPR027417">
    <property type="entry name" value="P-loop_NTPase"/>
</dbReference>
<dbReference type="InterPro" id="IPR015943">
    <property type="entry name" value="WD40/YVTN_repeat-like_dom_sf"/>
</dbReference>
<evidence type="ECO:0000313" key="6">
    <source>
        <dbReference type="EMBL" id="MDT0545709.1"/>
    </source>
</evidence>
<dbReference type="InterPro" id="IPR001387">
    <property type="entry name" value="Cro/C1-type_HTH"/>
</dbReference>
<dbReference type="SUPFAM" id="SSF52540">
    <property type="entry name" value="P-loop containing nucleoside triphosphate hydrolases"/>
    <property type="match status" value="1"/>
</dbReference>
<dbReference type="InterPro" id="IPR049052">
    <property type="entry name" value="nSTAND1"/>
</dbReference>
<protein>
    <recommendedName>
        <fullName evidence="5">HTH cro/C1-type domain-containing protein</fullName>
    </recommendedName>
</protein>
<dbReference type="InterPro" id="IPR011047">
    <property type="entry name" value="Quinoprotein_ADH-like_sf"/>
</dbReference>
<evidence type="ECO:0000313" key="7">
    <source>
        <dbReference type="Proteomes" id="UP001180754"/>
    </source>
</evidence>
<feature type="domain" description="HTH cro/C1-type" evidence="5">
    <location>
        <begin position="22"/>
        <end position="77"/>
    </location>
</feature>
<dbReference type="Pfam" id="PF20703">
    <property type="entry name" value="nSTAND1"/>
    <property type="match status" value="1"/>
</dbReference>
<keyword evidence="7" id="KW-1185">Reference proteome</keyword>
<dbReference type="InterPro" id="IPR019775">
    <property type="entry name" value="WD40_repeat_CS"/>
</dbReference>
<evidence type="ECO:0000256" key="1">
    <source>
        <dbReference type="ARBA" id="ARBA00022574"/>
    </source>
</evidence>
<dbReference type="PROSITE" id="PS00678">
    <property type="entry name" value="WD_REPEATS_1"/>
    <property type="match status" value="4"/>
</dbReference>
<dbReference type="CDD" id="cd00093">
    <property type="entry name" value="HTH_XRE"/>
    <property type="match status" value="1"/>
</dbReference>
<dbReference type="EMBL" id="JAVRFD010000011">
    <property type="protein sequence ID" value="MDT0545709.1"/>
    <property type="molecule type" value="Genomic_DNA"/>
</dbReference>
<feature type="repeat" description="WD" evidence="3">
    <location>
        <begin position="726"/>
        <end position="767"/>
    </location>
</feature>
<evidence type="ECO:0000256" key="3">
    <source>
        <dbReference type="PROSITE-ProRule" id="PRU00221"/>
    </source>
</evidence>
<dbReference type="PRINTS" id="PR00320">
    <property type="entry name" value="GPROTEINBRPT"/>
</dbReference>
<feature type="region of interest" description="Disordered" evidence="4">
    <location>
        <begin position="372"/>
        <end position="391"/>
    </location>
</feature>
<dbReference type="Gene3D" id="2.130.10.10">
    <property type="entry name" value="YVTN repeat-like/Quinoprotein amine dehydrogenase"/>
    <property type="match status" value="5"/>
</dbReference>
<feature type="repeat" description="WD" evidence="3">
    <location>
        <begin position="601"/>
        <end position="642"/>
    </location>
</feature>
<dbReference type="SUPFAM" id="SSF50978">
    <property type="entry name" value="WD40 repeat-like"/>
    <property type="match status" value="1"/>
</dbReference>
<dbReference type="InterPro" id="IPR001680">
    <property type="entry name" value="WD40_rpt"/>
</dbReference>
<accession>A0ABU2XIF2</accession>
<evidence type="ECO:0000259" key="5">
    <source>
        <dbReference type="PROSITE" id="PS50943"/>
    </source>
</evidence>
<dbReference type="InterPro" id="IPR020472">
    <property type="entry name" value="WD40_PAC1"/>
</dbReference>
<keyword evidence="1 3" id="KW-0853">WD repeat</keyword>
<dbReference type="SUPFAM" id="SSF50998">
    <property type="entry name" value="Quinoprotein alcohol dehydrogenase-like"/>
    <property type="match status" value="1"/>
</dbReference>
<dbReference type="SMART" id="SM00320">
    <property type="entry name" value="WD40"/>
    <property type="match status" value="14"/>
</dbReference>
<name>A0ABU2XIF2_9ACTN</name>
<feature type="repeat" description="WD" evidence="3">
    <location>
        <begin position="1022"/>
        <end position="1063"/>
    </location>
</feature>
<evidence type="ECO:0000256" key="2">
    <source>
        <dbReference type="ARBA" id="ARBA00022737"/>
    </source>
</evidence>
<sequence>MGRKESPLDPSAGPVERFAFELRALRQSAGGLTYRAMARRTEYSTATLAQAASGDRLPSLAVALAYVTACGGDSAEWERRWQQVTDQLLCRPPEEDDDAVPPYPGLRRFQPEDRERFFGRDRLTEDLVGLVRERRFAAVVGASGSGKSSLLRAGFIPALQEAGPAAERPAALRILTPGPHPARAHAQALTAAPGRGDTVVVVDQFEETFTLCHDPAERAEFIELLLAARDPERRLRVVVAVRADFFGHCAGHRALADALRDATLLVAPMTPAELREAIVKPAAAEGLIVERALTARLVEEVADEPGGLPLLSHVLLETWRRRRARTLTMAAYEATGGIHGAVAQTAEDLYDRLAPEQALAARRILLRLVTPGEGAPDTRRPADRAELQADGPGEAAAVLERLARARLITLDDEVVNLAHEALITAWPRLRDWIDEDRHRLRLHRQLTEAALAWERLGRDHGALYRGVRLAEADEAFGPPERAADLTPAEHAFLAESRAGLRKERRRLRQVLAAVSVALCLALVATGVAFWQRNTAVGEEHKAQAARQLAQSRQLAAQSAALLDQNPDLASLLAVRAYRTHPTAEATDSLYAAAALPAQKRLTGHKGEVLSVAFAPDGRTLATGGEDGTVLLRDAATGRVRDTLTGHVGQVTSVAFSPDGRTLAVADAREVRLSHAGTGRVRRTLTPRAGMMMTMAFSPDGRTLATGRSDGLVRLWDTGTGRLRATLTGHADTVVSVAFSPDGRTLATGAIDRKVRLWDTGTGRLRTSFTGDSEGVLAVAFSPDGRTLATGGGERSVRLWNAGTGELRDTLPELGPARSLAFSPDGRALATGGGGSHVRLWDLDAGLARDAFSLGYDGPVLSVAFSPDGRTLATGGDEGLLRLWDVATGRARDILARQPGGVLSVAFAPDGRTLASGNGRGDTVKLWDAASGELRRSLTLGSREDMPSLAFSPDGRTLATGRFDGVIHLWNPDTGWIRRGLHGHTDFVRSVAFSPDGRTLATGSNDKTARLWDVSSGRALRVLRGHDKGVFSVAFSPDGRTLATSGVDRTVRLWDAKTGRALRTLKGHTAGVTSTAFSRDGRTLASGGMDGSVRLWDVASGRTRKVLDGHTESVFSVVFSPDGRTLVSGGETVRLWDAESGEPRGSLRGHTDGVWGVAFSPDGRTLASGGDDETVRLWNLDLRRPSEAIGKICGTVDRDLTRRERATYLPDQPSGRVCPA</sequence>
<gene>
    <name evidence="6" type="ORF">RND15_23790</name>
</gene>
<dbReference type="Proteomes" id="UP001180754">
    <property type="component" value="Unassembled WGS sequence"/>
</dbReference>
<reference evidence="6" key="1">
    <citation type="submission" date="2024-05" db="EMBL/GenBank/DDBJ databases">
        <title>30 novel species of actinomycetes from the DSMZ collection.</title>
        <authorList>
            <person name="Nouioui I."/>
        </authorList>
    </citation>
    <scope>NUCLEOTIDE SEQUENCE</scope>
    <source>
        <strain evidence="6">DSM 41529</strain>
    </source>
</reference>
<dbReference type="SMART" id="SM00530">
    <property type="entry name" value="HTH_XRE"/>
    <property type="match status" value="1"/>
</dbReference>
<feature type="compositionally biased region" description="Basic and acidic residues" evidence="4">
    <location>
        <begin position="376"/>
        <end position="387"/>
    </location>
</feature>
<dbReference type="PANTHER" id="PTHR22847">
    <property type="entry name" value="WD40 REPEAT PROTEIN"/>
    <property type="match status" value="1"/>
</dbReference>
<dbReference type="Pfam" id="PF00400">
    <property type="entry name" value="WD40"/>
    <property type="match status" value="14"/>
</dbReference>
<keyword evidence="2" id="KW-0677">Repeat</keyword>
<feature type="repeat" description="WD" evidence="3">
    <location>
        <begin position="1146"/>
        <end position="1187"/>
    </location>
</feature>
<dbReference type="InterPro" id="IPR036322">
    <property type="entry name" value="WD40_repeat_dom_sf"/>
</dbReference>
<dbReference type="PROSITE" id="PS50943">
    <property type="entry name" value="HTH_CROC1"/>
    <property type="match status" value="1"/>
</dbReference>
<feature type="repeat" description="WD" evidence="3">
    <location>
        <begin position="818"/>
        <end position="850"/>
    </location>
</feature>
<feature type="repeat" description="WD" evidence="3">
    <location>
        <begin position="684"/>
        <end position="725"/>
    </location>
</feature>